<keyword evidence="5" id="KW-0560">Oxidoreductase</keyword>
<dbReference type="InterPro" id="IPR013154">
    <property type="entry name" value="ADH-like_N"/>
</dbReference>
<dbReference type="Gene3D" id="3.40.50.720">
    <property type="entry name" value="NAD(P)-binding Rossmann-like Domain"/>
    <property type="match status" value="1"/>
</dbReference>
<dbReference type="RefSeq" id="WP_109564619.1">
    <property type="nucleotide sequence ID" value="NZ_QGDJ01000005.1"/>
</dbReference>
<dbReference type="Pfam" id="PF08240">
    <property type="entry name" value="ADH_N"/>
    <property type="match status" value="1"/>
</dbReference>
<dbReference type="Proteomes" id="UP000251571">
    <property type="component" value="Unassembled WGS sequence"/>
</dbReference>
<proteinExistence type="inferred from homology"/>
<dbReference type="GO" id="GO:0008270">
    <property type="term" value="F:zinc ion binding"/>
    <property type="evidence" value="ECO:0007669"/>
    <property type="project" value="InterPro"/>
</dbReference>
<dbReference type="InterPro" id="IPR002328">
    <property type="entry name" value="ADH_Zn_CS"/>
</dbReference>
<reference evidence="9 11" key="1">
    <citation type="submission" date="2016-10" db="EMBL/GenBank/DDBJ databases">
        <authorList>
            <person name="Cai Z."/>
        </authorList>
    </citation>
    <scope>NUCLEOTIDE SEQUENCE [LARGE SCALE GENOMIC DNA]</scope>
    <source>
        <strain evidence="9 11">DSM 25227</strain>
    </source>
</reference>
<dbReference type="GO" id="GO:0016616">
    <property type="term" value="F:oxidoreductase activity, acting on the CH-OH group of donors, NAD or NADP as acceptor"/>
    <property type="evidence" value="ECO:0007669"/>
    <property type="project" value="UniProtKB-ARBA"/>
</dbReference>
<evidence type="ECO:0000313" key="10">
    <source>
        <dbReference type="Proteomes" id="UP000245839"/>
    </source>
</evidence>
<name>A0A2Y9AX98_9RHOB</name>
<dbReference type="EMBL" id="QGDJ01000005">
    <property type="protein sequence ID" value="PWJ18134.1"/>
    <property type="molecule type" value="Genomic_DNA"/>
</dbReference>
<evidence type="ECO:0000313" key="11">
    <source>
        <dbReference type="Proteomes" id="UP000251571"/>
    </source>
</evidence>
<evidence type="ECO:0000256" key="2">
    <source>
        <dbReference type="ARBA" id="ARBA00008072"/>
    </source>
</evidence>
<accession>A0A2Y9AX98</accession>
<dbReference type="PROSITE" id="PS00059">
    <property type="entry name" value="ADH_ZINC"/>
    <property type="match status" value="1"/>
</dbReference>
<keyword evidence="4 6" id="KW-0862">Zinc</keyword>
<evidence type="ECO:0000256" key="5">
    <source>
        <dbReference type="ARBA" id="ARBA00023002"/>
    </source>
</evidence>
<comment type="similarity">
    <text evidence="2 6">Belongs to the zinc-containing alcohol dehydrogenase family.</text>
</comment>
<protein>
    <submittedName>
        <fullName evidence="9">S-(Hydroxymethyl)mycothiol dehydrogenase</fullName>
    </submittedName>
</protein>
<dbReference type="Pfam" id="PF00107">
    <property type="entry name" value="ADH_zinc_N"/>
    <property type="match status" value="1"/>
</dbReference>
<evidence type="ECO:0000259" key="7">
    <source>
        <dbReference type="SMART" id="SM00829"/>
    </source>
</evidence>
<evidence type="ECO:0000313" key="8">
    <source>
        <dbReference type="EMBL" id="PWJ18134.1"/>
    </source>
</evidence>
<evidence type="ECO:0000256" key="4">
    <source>
        <dbReference type="ARBA" id="ARBA00022833"/>
    </source>
</evidence>
<dbReference type="OrthoDB" id="9770544at2"/>
<comment type="cofactor">
    <cofactor evidence="1 6">
        <name>Zn(2+)</name>
        <dbReference type="ChEBI" id="CHEBI:29105"/>
    </cofactor>
</comment>
<evidence type="ECO:0000256" key="3">
    <source>
        <dbReference type="ARBA" id="ARBA00022723"/>
    </source>
</evidence>
<evidence type="ECO:0000256" key="6">
    <source>
        <dbReference type="RuleBase" id="RU361277"/>
    </source>
</evidence>
<feature type="domain" description="Enoyl reductase (ER)" evidence="7">
    <location>
        <begin position="13"/>
        <end position="355"/>
    </location>
</feature>
<dbReference type="Gene3D" id="3.90.180.10">
    <property type="entry name" value="Medium-chain alcohol dehydrogenases, catalytic domain"/>
    <property type="match status" value="1"/>
</dbReference>
<dbReference type="SUPFAM" id="SSF50129">
    <property type="entry name" value="GroES-like"/>
    <property type="match status" value="2"/>
</dbReference>
<dbReference type="InterPro" id="IPR020843">
    <property type="entry name" value="ER"/>
</dbReference>
<keyword evidence="10" id="KW-1185">Reference proteome</keyword>
<dbReference type="SMART" id="SM00829">
    <property type="entry name" value="PKS_ER"/>
    <property type="match status" value="1"/>
</dbReference>
<organism evidence="9 11">
    <name type="scientific">Jannaschia seohaensis</name>
    <dbReference type="NCBI Taxonomy" id="475081"/>
    <lineage>
        <taxon>Bacteria</taxon>
        <taxon>Pseudomonadati</taxon>
        <taxon>Pseudomonadota</taxon>
        <taxon>Alphaproteobacteria</taxon>
        <taxon>Rhodobacterales</taxon>
        <taxon>Roseobacteraceae</taxon>
        <taxon>Jannaschia</taxon>
    </lineage>
</organism>
<dbReference type="PANTHER" id="PTHR43350">
    <property type="entry name" value="NAD-DEPENDENT ALCOHOL DEHYDROGENASE"/>
    <property type="match status" value="1"/>
</dbReference>
<evidence type="ECO:0000313" key="9">
    <source>
        <dbReference type="EMBL" id="SSA46659.1"/>
    </source>
</evidence>
<evidence type="ECO:0000256" key="1">
    <source>
        <dbReference type="ARBA" id="ARBA00001947"/>
    </source>
</evidence>
<dbReference type="InterPro" id="IPR036291">
    <property type="entry name" value="NAD(P)-bd_dom_sf"/>
</dbReference>
<dbReference type="InterPro" id="IPR013149">
    <property type="entry name" value="ADH-like_C"/>
</dbReference>
<dbReference type="PANTHER" id="PTHR43350:SF21">
    <property type="entry name" value="S-NITROSOMYCOTHIOL REDUCTASE MSCR"/>
    <property type="match status" value="1"/>
</dbReference>
<dbReference type="Proteomes" id="UP000245839">
    <property type="component" value="Unassembled WGS sequence"/>
</dbReference>
<dbReference type="AlphaFoldDB" id="A0A2Y9AX98"/>
<dbReference type="InterPro" id="IPR011032">
    <property type="entry name" value="GroES-like_sf"/>
</dbReference>
<dbReference type="FunFam" id="3.40.50.720:FF:000003">
    <property type="entry name" value="S-(hydroxymethyl)glutathione dehydrogenase"/>
    <property type="match status" value="1"/>
</dbReference>
<dbReference type="SUPFAM" id="SSF51735">
    <property type="entry name" value="NAD(P)-binding Rossmann-fold domains"/>
    <property type="match status" value="1"/>
</dbReference>
<reference evidence="8 10" key="2">
    <citation type="submission" date="2018-03" db="EMBL/GenBank/DDBJ databases">
        <title>Genomic Encyclopedia of Archaeal and Bacterial Type Strains, Phase II (KMG-II): from individual species to whole genera.</title>
        <authorList>
            <person name="Goeker M."/>
        </authorList>
    </citation>
    <scope>NUCLEOTIDE SEQUENCE [LARGE SCALE GENOMIC DNA]</scope>
    <source>
        <strain evidence="8 10">DSM 25227</strain>
    </source>
</reference>
<sequence length="357" mass="36485">MREIRAAVCRSFGAPLEIETLRLADPGPGEVQVDIEAVAICHSDITYADGGFGGDLPAVYGHEAVGRVAALGEGVTGLGVGSRVLVTLIRACGDCPACAGGRATQCATPGATAPLTTREGDTVLAAMNCGAFAEAVTVDASQLAPLGDEIAPEAACILSCGVVTGLGAAVNTAKVRPGDWCVVIGAGGVGLNTIQGARLAGAARIVAVDVSEEKLDSARAFGATDGVLAGEDGHSAMMRIGRLADHVFVTVGAKPVIDRALDWCAPHGTAYLVGMPHVGTVGHFDPVNAAYYGQGLRGTRMGDVVLRRDVPWLLDLHAQGRLKLEELVSGTYPLEAINEAMAATRAGQGRRNVVVMA</sequence>
<keyword evidence="3 6" id="KW-0479">Metal-binding</keyword>
<dbReference type="EMBL" id="UETC01000005">
    <property type="protein sequence ID" value="SSA46659.1"/>
    <property type="molecule type" value="Genomic_DNA"/>
</dbReference>
<gene>
    <name evidence="8" type="ORF">BCF38_105122</name>
    <name evidence="9" type="ORF">SAMN05421539_105122</name>
</gene>